<feature type="signal peptide" evidence="1">
    <location>
        <begin position="1"/>
        <end position="20"/>
    </location>
</feature>
<protein>
    <recommendedName>
        <fullName evidence="4">DUF1819 family protein</fullName>
    </recommendedName>
</protein>
<keyword evidence="1" id="KW-0732">Signal</keyword>
<feature type="chain" id="PRO_5038688823" description="DUF1819 family protein" evidence="1">
    <location>
        <begin position="21"/>
        <end position="200"/>
    </location>
</feature>
<dbReference type="AlphaFoldDB" id="A0A853DFI4"/>
<reference evidence="2 3" key="1">
    <citation type="submission" date="2020-07" db="EMBL/GenBank/DDBJ databases">
        <title>Sequencing the genomes of 1000 actinobacteria strains.</title>
        <authorList>
            <person name="Klenk H.-P."/>
        </authorList>
    </citation>
    <scope>NUCLEOTIDE SEQUENCE [LARGE SCALE GENOMIC DNA]</scope>
    <source>
        <strain evidence="2 3">DSM 29531</strain>
    </source>
</reference>
<comment type="caution">
    <text evidence="2">The sequence shown here is derived from an EMBL/GenBank/DDBJ whole genome shotgun (WGS) entry which is preliminary data.</text>
</comment>
<evidence type="ECO:0000256" key="1">
    <source>
        <dbReference type="SAM" id="SignalP"/>
    </source>
</evidence>
<name>A0A853DFI4_9MICO</name>
<dbReference type="InterPro" id="IPR023137">
    <property type="entry name" value="BrxA_sf"/>
</dbReference>
<dbReference type="Pfam" id="PF08849">
    <property type="entry name" value="BrxA"/>
    <property type="match status" value="1"/>
</dbReference>
<evidence type="ECO:0000313" key="2">
    <source>
        <dbReference type="EMBL" id="NYJ73430.1"/>
    </source>
</evidence>
<sequence>MMTNSSTRYALSFTSGTLLAAQAAVVAPIYLRTRDWTATRAQVKEENVLQSRVARSNTRMLGALIPRLQLLNEAELQIVADGTSTERGHVMWVAACHLYSLIGEFAEEVLRERFLTLAGTLTYEEYDSFYRSKAMWHDELYDVTDDSYKKLRQVLFKMMVEAGLLTKQGRIEPALLSSCVAECLNQHTPSDIRFFPTRVA</sequence>
<keyword evidence="3" id="KW-1185">Reference proteome</keyword>
<dbReference type="RefSeq" id="WP_179478707.1">
    <property type="nucleotide sequence ID" value="NZ_JACCFW010000001.1"/>
</dbReference>
<dbReference type="Proteomes" id="UP000571817">
    <property type="component" value="Unassembled WGS sequence"/>
</dbReference>
<evidence type="ECO:0000313" key="3">
    <source>
        <dbReference type="Proteomes" id="UP000571817"/>
    </source>
</evidence>
<proteinExistence type="predicted"/>
<dbReference type="EMBL" id="JACCFW010000001">
    <property type="protein sequence ID" value="NYJ73430.1"/>
    <property type="molecule type" value="Genomic_DNA"/>
</dbReference>
<organism evidence="2 3">
    <name type="scientific">Allobranchiibius huperziae</name>
    <dbReference type="NCBI Taxonomy" id="1874116"/>
    <lineage>
        <taxon>Bacteria</taxon>
        <taxon>Bacillati</taxon>
        <taxon>Actinomycetota</taxon>
        <taxon>Actinomycetes</taxon>
        <taxon>Micrococcales</taxon>
        <taxon>Dermacoccaceae</taxon>
        <taxon>Allobranchiibius</taxon>
    </lineage>
</organism>
<dbReference type="Gene3D" id="1.10.3540.10">
    <property type="entry name" value="uncharacterized protein from magnetospirillum magneticum domain"/>
    <property type="match status" value="1"/>
</dbReference>
<dbReference type="InterPro" id="IPR014948">
    <property type="entry name" value="BrxA"/>
</dbReference>
<evidence type="ECO:0008006" key="4">
    <source>
        <dbReference type="Google" id="ProtNLM"/>
    </source>
</evidence>
<accession>A0A853DFI4</accession>
<gene>
    <name evidence="2" type="ORF">HNR15_000393</name>
</gene>